<gene>
    <name evidence="3" type="ORF">SAMN04488136_10219</name>
</gene>
<dbReference type="GO" id="GO:0000150">
    <property type="term" value="F:DNA strand exchange activity"/>
    <property type="evidence" value="ECO:0007669"/>
    <property type="project" value="InterPro"/>
</dbReference>
<feature type="domain" description="Resolvase/invertase-type recombinase catalytic" evidence="2">
    <location>
        <begin position="2"/>
        <end position="140"/>
    </location>
</feature>
<dbReference type="Pfam" id="PF00239">
    <property type="entry name" value="Resolvase"/>
    <property type="match status" value="1"/>
</dbReference>
<evidence type="ECO:0000259" key="2">
    <source>
        <dbReference type="PROSITE" id="PS51736"/>
    </source>
</evidence>
<feature type="compositionally biased region" description="Basic residues" evidence="1">
    <location>
        <begin position="200"/>
        <end position="225"/>
    </location>
</feature>
<dbReference type="Pfam" id="PF02796">
    <property type="entry name" value="HTH_7"/>
    <property type="match status" value="1"/>
</dbReference>
<dbReference type="STRING" id="861298.SAMN04488136_10219"/>
<dbReference type="SMART" id="SM00857">
    <property type="entry name" value="Resolvase"/>
    <property type="match status" value="1"/>
</dbReference>
<proteinExistence type="predicted"/>
<reference evidence="4" key="1">
    <citation type="submission" date="2016-10" db="EMBL/GenBank/DDBJ databases">
        <authorList>
            <person name="Varghese N."/>
            <person name="Submissions S."/>
        </authorList>
    </citation>
    <scope>NUCLEOTIDE SEQUENCE [LARGE SCALE GENOMIC DNA]</scope>
    <source>
        <strain evidence="4">CGMCC 1.10228</strain>
    </source>
</reference>
<protein>
    <submittedName>
        <fullName evidence="3">Site-specific DNA recombinase</fullName>
    </submittedName>
</protein>
<evidence type="ECO:0000256" key="1">
    <source>
        <dbReference type="SAM" id="MobiDB-lite"/>
    </source>
</evidence>
<dbReference type="RefSeq" id="WP_093268836.1">
    <property type="nucleotide sequence ID" value="NZ_FNDD01000002.1"/>
</dbReference>
<dbReference type="SUPFAM" id="SSF53041">
    <property type="entry name" value="Resolvase-like"/>
    <property type="match status" value="1"/>
</dbReference>
<evidence type="ECO:0000313" key="4">
    <source>
        <dbReference type="Proteomes" id="UP000198854"/>
    </source>
</evidence>
<dbReference type="EMBL" id="FNDD01000002">
    <property type="protein sequence ID" value="SDG72650.1"/>
    <property type="molecule type" value="Genomic_DNA"/>
</dbReference>
<dbReference type="Gene3D" id="3.40.50.1390">
    <property type="entry name" value="Resolvase, N-terminal catalytic domain"/>
    <property type="match status" value="1"/>
</dbReference>
<sequence length="233" mass="26506">MTVYTYTRYSPKNRELDSQLEALSERFPEAQAIQDRVKGRVPALEREQFSKLFDSLQPGDTLALWWLNALAPDFKHSHELISQLLEKKVTLQTLSQELTFEPDSVETKVLLCLLKGYSDAEKQHRLFAAEMGRRALKGNPDAWKEKFRGRPANREKHQHIATLLLEGKTLQQVADETETSLSTVKRVKSKVIEHDESGSLRRRARHGAGGGRGHHGGGRHHHGRQRGQAMSEE</sequence>
<name>A0A1G7WN51_9VIBR</name>
<organism evidence="3 4">
    <name type="scientific">Vibrio xiamenensis</name>
    <dbReference type="NCBI Taxonomy" id="861298"/>
    <lineage>
        <taxon>Bacteria</taxon>
        <taxon>Pseudomonadati</taxon>
        <taxon>Pseudomonadota</taxon>
        <taxon>Gammaproteobacteria</taxon>
        <taxon>Vibrionales</taxon>
        <taxon>Vibrionaceae</taxon>
        <taxon>Vibrio</taxon>
    </lineage>
</organism>
<dbReference type="GO" id="GO:0003677">
    <property type="term" value="F:DNA binding"/>
    <property type="evidence" value="ECO:0007669"/>
    <property type="project" value="InterPro"/>
</dbReference>
<dbReference type="InterPro" id="IPR006120">
    <property type="entry name" value="Resolvase_HTH_dom"/>
</dbReference>
<dbReference type="Proteomes" id="UP000198854">
    <property type="component" value="Unassembled WGS sequence"/>
</dbReference>
<dbReference type="OrthoDB" id="9797501at2"/>
<evidence type="ECO:0000313" key="3">
    <source>
        <dbReference type="EMBL" id="SDG72650.1"/>
    </source>
</evidence>
<dbReference type="InterPro" id="IPR036162">
    <property type="entry name" value="Resolvase-like_N_sf"/>
</dbReference>
<keyword evidence="4" id="KW-1185">Reference proteome</keyword>
<accession>A0A1G7WN51</accession>
<feature type="region of interest" description="Disordered" evidence="1">
    <location>
        <begin position="192"/>
        <end position="233"/>
    </location>
</feature>
<dbReference type="InterPro" id="IPR006119">
    <property type="entry name" value="Resolv_N"/>
</dbReference>
<dbReference type="PROSITE" id="PS51736">
    <property type="entry name" value="RECOMBINASES_3"/>
    <property type="match status" value="1"/>
</dbReference>
<dbReference type="AlphaFoldDB" id="A0A1G7WN51"/>